<evidence type="ECO:0000313" key="2">
    <source>
        <dbReference type="Proteomes" id="UP000765509"/>
    </source>
</evidence>
<name>A0A9Q3HS37_9BASI</name>
<dbReference type="EMBL" id="AVOT02023210">
    <property type="protein sequence ID" value="MBW0513129.1"/>
    <property type="molecule type" value="Genomic_DNA"/>
</dbReference>
<accession>A0A9Q3HS37</accession>
<dbReference type="AlphaFoldDB" id="A0A9Q3HS37"/>
<reference evidence="1" key="1">
    <citation type="submission" date="2021-03" db="EMBL/GenBank/DDBJ databases">
        <title>Draft genome sequence of rust myrtle Austropuccinia psidii MF-1, a brazilian biotype.</title>
        <authorList>
            <person name="Quecine M.C."/>
            <person name="Pachon D.M.R."/>
            <person name="Bonatelli M.L."/>
            <person name="Correr F.H."/>
            <person name="Franceschini L.M."/>
            <person name="Leite T.F."/>
            <person name="Margarido G.R.A."/>
            <person name="Almeida C.A."/>
            <person name="Ferrarezi J.A."/>
            <person name="Labate C.A."/>
        </authorList>
    </citation>
    <scope>NUCLEOTIDE SEQUENCE</scope>
    <source>
        <strain evidence="1">MF-1</strain>
    </source>
</reference>
<evidence type="ECO:0000313" key="1">
    <source>
        <dbReference type="EMBL" id="MBW0513129.1"/>
    </source>
</evidence>
<organism evidence="1 2">
    <name type="scientific">Austropuccinia psidii MF-1</name>
    <dbReference type="NCBI Taxonomy" id="1389203"/>
    <lineage>
        <taxon>Eukaryota</taxon>
        <taxon>Fungi</taxon>
        <taxon>Dikarya</taxon>
        <taxon>Basidiomycota</taxon>
        <taxon>Pucciniomycotina</taxon>
        <taxon>Pucciniomycetes</taxon>
        <taxon>Pucciniales</taxon>
        <taxon>Sphaerophragmiaceae</taxon>
        <taxon>Austropuccinia</taxon>
    </lineage>
</organism>
<protein>
    <submittedName>
        <fullName evidence="1">Uncharacterized protein</fullName>
    </submittedName>
</protein>
<keyword evidence="2" id="KW-1185">Reference proteome</keyword>
<dbReference type="Proteomes" id="UP000765509">
    <property type="component" value="Unassembled WGS sequence"/>
</dbReference>
<gene>
    <name evidence="1" type="ORF">O181_052844</name>
</gene>
<comment type="caution">
    <text evidence="1">The sequence shown here is derived from an EMBL/GenBank/DDBJ whole genome shotgun (WGS) entry which is preliminary data.</text>
</comment>
<dbReference type="OrthoDB" id="428159at2759"/>
<proteinExistence type="predicted"/>
<sequence length="181" mass="20128">MSVEITLSSMYISDGLIQRCNTTHPAFKNLVSSEILEGSSDDKNDLVKFKFTQVQANYPEFMLAYEGISKIVDVDLSTINISVTRPTILELFDWIISNFTNSSTSAQATEVAPPTTETAFQAVSPPHDMSSDKMRIKIKMRTIVFLLNDDGARIATLSLNSADFSILFNSSTLWVKLDWGT</sequence>